<comment type="caution">
    <text evidence="1">The sequence shown here is derived from an EMBL/GenBank/DDBJ whole genome shotgun (WGS) entry which is preliminary data.</text>
</comment>
<keyword evidence="2" id="KW-1185">Reference proteome</keyword>
<reference evidence="1 2" key="1">
    <citation type="submission" date="2020-08" db="EMBL/GenBank/DDBJ databases">
        <title>Genomic Encyclopedia of Type Strains, Phase IV (KMG-IV): sequencing the most valuable type-strain genomes for metagenomic binning, comparative biology and taxonomic classification.</title>
        <authorList>
            <person name="Goeker M."/>
        </authorList>
    </citation>
    <scope>NUCLEOTIDE SEQUENCE [LARGE SCALE GENOMIC DNA]</scope>
    <source>
        <strain evidence="1 2">DSM 23447</strain>
    </source>
</reference>
<evidence type="ECO:0000313" key="2">
    <source>
        <dbReference type="Proteomes" id="UP000547011"/>
    </source>
</evidence>
<keyword evidence="1" id="KW-0966">Cell projection</keyword>
<name>A0A7W6IKX5_9HYPH</name>
<gene>
    <name evidence="1" type="ORF">GGR20_001149</name>
</gene>
<proteinExistence type="predicted"/>
<accession>A0A7W6IKX5</accession>
<dbReference type="Pfam" id="PF07309">
    <property type="entry name" value="FlaF"/>
    <property type="match status" value="1"/>
</dbReference>
<dbReference type="AlphaFoldDB" id="A0A7W6IKX5"/>
<dbReference type="Proteomes" id="UP000547011">
    <property type="component" value="Unassembled WGS sequence"/>
</dbReference>
<protein>
    <submittedName>
        <fullName evidence="1">Flagellar protein FlaF</fullName>
    </submittedName>
</protein>
<dbReference type="GO" id="GO:0044781">
    <property type="term" value="P:bacterial-type flagellum organization"/>
    <property type="evidence" value="ECO:0007669"/>
    <property type="project" value="InterPro"/>
</dbReference>
<keyword evidence="1" id="KW-0969">Cilium</keyword>
<sequence>MKAAAGLQKVKDEWDISTTEELRSALTFNRKLWTIFMSAVTQDDSPLPQEIRQNIANLGMFVMNQTREILYEGVPQAEQLTVLVQLNRQIAAGLRGM</sequence>
<evidence type="ECO:0000313" key="1">
    <source>
        <dbReference type="EMBL" id="MBB4051513.1"/>
    </source>
</evidence>
<dbReference type="EMBL" id="JACIEW010000002">
    <property type="protein sequence ID" value="MBB4051513.1"/>
    <property type="molecule type" value="Genomic_DNA"/>
</dbReference>
<dbReference type="InterPro" id="IPR010845">
    <property type="entry name" value="FlaF"/>
</dbReference>
<organism evidence="1 2">
    <name type="scientific">Devosia subaequoris</name>
    <dbReference type="NCBI Taxonomy" id="395930"/>
    <lineage>
        <taxon>Bacteria</taxon>
        <taxon>Pseudomonadati</taxon>
        <taxon>Pseudomonadota</taxon>
        <taxon>Alphaproteobacteria</taxon>
        <taxon>Hyphomicrobiales</taxon>
        <taxon>Devosiaceae</taxon>
        <taxon>Devosia</taxon>
    </lineage>
</organism>
<keyword evidence="1" id="KW-0282">Flagellum</keyword>